<dbReference type="Pfam" id="PF13280">
    <property type="entry name" value="WYL"/>
    <property type="match status" value="1"/>
</dbReference>
<evidence type="ECO:0000313" key="4">
    <source>
        <dbReference type="Proteomes" id="UP001241537"/>
    </source>
</evidence>
<evidence type="ECO:0000259" key="1">
    <source>
        <dbReference type="Pfam" id="PF13280"/>
    </source>
</evidence>
<accession>A0AAE3VBW4</accession>
<dbReference type="PANTHER" id="PTHR34580">
    <property type="match status" value="1"/>
</dbReference>
<gene>
    <name evidence="3" type="ORF">J2S20_002172</name>
</gene>
<name>A0AAE3VBW4_9FIRM</name>
<evidence type="ECO:0000313" key="3">
    <source>
        <dbReference type="EMBL" id="MDQ0153452.1"/>
    </source>
</evidence>
<dbReference type="InterPro" id="IPR026881">
    <property type="entry name" value="WYL_dom"/>
</dbReference>
<dbReference type="RefSeq" id="WP_307255390.1">
    <property type="nucleotide sequence ID" value="NZ_JAUSTO010000020.1"/>
</dbReference>
<dbReference type="Pfam" id="PF25583">
    <property type="entry name" value="WCX"/>
    <property type="match status" value="1"/>
</dbReference>
<keyword evidence="3" id="KW-0238">DNA-binding</keyword>
<dbReference type="AlphaFoldDB" id="A0AAE3VBW4"/>
<dbReference type="Proteomes" id="UP001241537">
    <property type="component" value="Unassembled WGS sequence"/>
</dbReference>
<reference evidence="3" key="1">
    <citation type="submission" date="2023-07" db="EMBL/GenBank/DDBJ databases">
        <title>Genomic Encyclopedia of Type Strains, Phase IV (KMG-IV): sequencing the most valuable type-strain genomes for metagenomic binning, comparative biology and taxonomic classification.</title>
        <authorList>
            <person name="Goeker M."/>
        </authorList>
    </citation>
    <scope>NUCLEOTIDE SEQUENCE</scope>
    <source>
        <strain evidence="3">DSM 19659</strain>
    </source>
</reference>
<dbReference type="InterPro" id="IPR051534">
    <property type="entry name" value="CBASS_pafABC_assoc_protein"/>
</dbReference>
<dbReference type="PROSITE" id="PS52050">
    <property type="entry name" value="WYL"/>
    <property type="match status" value="1"/>
</dbReference>
<dbReference type="EMBL" id="JAUSTO010000020">
    <property type="protein sequence ID" value="MDQ0153452.1"/>
    <property type="molecule type" value="Genomic_DNA"/>
</dbReference>
<dbReference type="InterPro" id="IPR057727">
    <property type="entry name" value="WCX_dom"/>
</dbReference>
<dbReference type="GO" id="GO:0003677">
    <property type="term" value="F:DNA binding"/>
    <property type="evidence" value="ECO:0007669"/>
    <property type="project" value="UniProtKB-KW"/>
</dbReference>
<sequence length="338" mass="39259">MAGKERKGYHQKLKMLYLAKIFSEETDDQHSLTMPEIIEKLALYGVNADRKTLYLDFDELRDFGLDIVTDQVGRNCYYHLGNRDFELPELKLLVDSVQSAKFITDKKSKDLIRKLESLVSKYEAKQLHRQVIISGRVKTMNESIYYNVDKIHDAINAGCQIRFKYFQWNVKKEMELRKDGAWYQISPWALMWDDEYYYLVAYDAVDNMIKHYRVDKMIKISVVDEKRKGQEIFKKFNTPRYSKSLFGMNSGEEVGVTLEAANHMAGILIDRFGKDIFIVPVDEDHFRTNVNVTVSSPFLGWIMSLGQDIRIIGPQSVVDKMTAEAQRLAAQYPPTVSD</sequence>
<feature type="domain" description="WCX" evidence="2">
    <location>
        <begin position="256"/>
        <end position="329"/>
    </location>
</feature>
<organism evidence="3 4">
    <name type="scientific">Moryella indoligenes</name>
    <dbReference type="NCBI Taxonomy" id="371674"/>
    <lineage>
        <taxon>Bacteria</taxon>
        <taxon>Bacillati</taxon>
        <taxon>Bacillota</taxon>
        <taxon>Clostridia</taxon>
        <taxon>Lachnospirales</taxon>
        <taxon>Lachnospiraceae</taxon>
        <taxon>Moryella</taxon>
    </lineage>
</organism>
<dbReference type="SUPFAM" id="SSF46785">
    <property type="entry name" value="Winged helix' DNA-binding domain"/>
    <property type="match status" value="1"/>
</dbReference>
<proteinExistence type="predicted"/>
<dbReference type="PANTHER" id="PTHR34580:SF1">
    <property type="entry name" value="PROTEIN PAFC"/>
    <property type="match status" value="1"/>
</dbReference>
<protein>
    <submittedName>
        <fullName evidence="3">DNA-binding transcriptional regulator YafY</fullName>
    </submittedName>
</protein>
<evidence type="ECO:0000259" key="2">
    <source>
        <dbReference type="Pfam" id="PF25583"/>
    </source>
</evidence>
<dbReference type="InterPro" id="IPR036390">
    <property type="entry name" value="WH_DNA-bd_sf"/>
</dbReference>
<feature type="domain" description="WYL" evidence="1">
    <location>
        <begin position="148"/>
        <end position="220"/>
    </location>
</feature>
<keyword evidence="4" id="KW-1185">Reference proteome</keyword>
<comment type="caution">
    <text evidence="3">The sequence shown here is derived from an EMBL/GenBank/DDBJ whole genome shotgun (WGS) entry which is preliminary data.</text>
</comment>